<evidence type="ECO:0000313" key="2">
    <source>
        <dbReference type="Proteomes" id="UP000002035"/>
    </source>
</evidence>
<proteinExistence type="predicted"/>
<protein>
    <submittedName>
        <fullName evidence="1">Uncharacterized protein</fullName>
    </submittedName>
</protein>
<dbReference type="AlphaFoldDB" id="C5FLE5"/>
<sequence length="280" mass="30975">MTVAGWGSGACPMRDQPFNVSYIESTGKYAPGMGFTSHLGNRDTDSTFPLGFKVYWEDEAYLSLAEHWFTTPMADQSDVKGLSFWHIRRKASKHNRRKEFQDFARAINYESLALLDDTMTEVILTEGSEAAATIKIKCEASEPTNRIGGSSTRHAKNSNGIRTRSITALQTEGRGVIFRLESPGSWIVPSMPLMSMRTAHPPSSTISGVFISIWVLPAACITGSSYQKLHLLVAAPNKLLNTQQRHSRRLILGTRALQTQPRFPFGSSVARSDLGPPVRE</sequence>
<reference evidence="2" key="1">
    <citation type="journal article" date="2012" name="MBio">
        <title>Comparative genome analysis of Trichophyton rubrum and related dermatophytes reveals candidate genes involved in infection.</title>
        <authorList>
            <person name="Martinez D.A."/>
            <person name="Oliver B.G."/>
            <person name="Graeser Y."/>
            <person name="Goldberg J.M."/>
            <person name="Li W."/>
            <person name="Martinez-Rossi N.M."/>
            <person name="Monod M."/>
            <person name="Shelest E."/>
            <person name="Barton R.C."/>
            <person name="Birch E."/>
            <person name="Brakhage A.A."/>
            <person name="Chen Z."/>
            <person name="Gurr S.J."/>
            <person name="Heiman D."/>
            <person name="Heitman J."/>
            <person name="Kosti I."/>
            <person name="Rossi A."/>
            <person name="Saif S."/>
            <person name="Samalova M."/>
            <person name="Saunders C.W."/>
            <person name="Shea T."/>
            <person name="Summerbell R.C."/>
            <person name="Xu J."/>
            <person name="Young S."/>
            <person name="Zeng Q."/>
            <person name="Birren B.W."/>
            <person name="Cuomo C.A."/>
            <person name="White T.C."/>
        </authorList>
    </citation>
    <scope>NUCLEOTIDE SEQUENCE [LARGE SCALE GENOMIC DNA]</scope>
    <source>
        <strain evidence="2">ATCC MYA-4605 / CBS 113480</strain>
    </source>
</reference>
<dbReference type="OrthoDB" id="4062651at2759"/>
<name>C5FLE5_ARTOC</name>
<evidence type="ECO:0000313" key="1">
    <source>
        <dbReference type="EMBL" id="EEQ30517.1"/>
    </source>
</evidence>
<dbReference type="Proteomes" id="UP000002035">
    <property type="component" value="Unassembled WGS sequence"/>
</dbReference>
<dbReference type="RefSeq" id="XP_002847830.1">
    <property type="nucleotide sequence ID" value="XM_002847784.1"/>
</dbReference>
<organism evidence="1 2">
    <name type="scientific">Arthroderma otae (strain ATCC MYA-4605 / CBS 113480)</name>
    <name type="common">Microsporum canis</name>
    <dbReference type="NCBI Taxonomy" id="554155"/>
    <lineage>
        <taxon>Eukaryota</taxon>
        <taxon>Fungi</taxon>
        <taxon>Dikarya</taxon>
        <taxon>Ascomycota</taxon>
        <taxon>Pezizomycotina</taxon>
        <taxon>Eurotiomycetes</taxon>
        <taxon>Eurotiomycetidae</taxon>
        <taxon>Onygenales</taxon>
        <taxon>Arthrodermataceae</taxon>
        <taxon>Microsporum</taxon>
    </lineage>
</organism>
<dbReference type="EMBL" id="DS995703">
    <property type="protein sequence ID" value="EEQ30517.1"/>
    <property type="molecule type" value="Genomic_DNA"/>
</dbReference>
<dbReference type="GeneID" id="9230592"/>
<keyword evidence="2" id="KW-1185">Reference proteome</keyword>
<dbReference type="VEuPathDB" id="FungiDB:MCYG_03336"/>
<dbReference type="HOGENOM" id="CLU_993869_0_0_1"/>
<accession>C5FLE5</accession>
<gene>
    <name evidence="1" type="ORF">MCYG_03336</name>
</gene>